<dbReference type="AlphaFoldDB" id="A0A2Z4IET6"/>
<keyword evidence="4" id="KW-0378">Hydrolase</keyword>
<proteinExistence type="inferred from homology"/>
<evidence type="ECO:0000256" key="4">
    <source>
        <dbReference type="ARBA" id="ARBA00022801"/>
    </source>
</evidence>
<dbReference type="InterPro" id="IPR017853">
    <property type="entry name" value="GH"/>
</dbReference>
<evidence type="ECO:0000313" key="8">
    <source>
        <dbReference type="Proteomes" id="UP000248688"/>
    </source>
</evidence>
<evidence type="ECO:0000256" key="1">
    <source>
        <dbReference type="ARBA" id="ARBA00007951"/>
    </source>
</evidence>
<evidence type="ECO:0000259" key="6">
    <source>
        <dbReference type="Pfam" id="PF01120"/>
    </source>
</evidence>
<dbReference type="Proteomes" id="UP000248688">
    <property type="component" value="Chromosome"/>
</dbReference>
<dbReference type="Pfam" id="PF01120">
    <property type="entry name" value="Alpha_L_fucos"/>
    <property type="match status" value="1"/>
</dbReference>
<dbReference type="Gene3D" id="2.60.40.1180">
    <property type="entry name" value="Golgi alpha-mannosidase II"/>
    <property type="match status" value="1"/>
</dbReference>
<dbReference type="KEGG" id="est:DN752_05370"/>
<dbReference type="OrthoDB" id="1110905at2"/>
<dbReference type="InterPro" id="IPR013780">
    <property type="entry name" value="Glyco_hydro_b"/>
</dbReference>
<evidence type="ECO:0000256" key="2">
    <source>
        <dbReference type="ARBA" id="ARBA00012662"/>
    </source>
</evidence>
<dbReference type="GO" id="GO:0016139">
    <property type="term" value="P:glycoside catabolic process"/>
    <property type="evidence" value="ECO:0007669"/>
    <property type="project" value="TreeGrafter"/>
</dbReference>
<evidence type="ECO:0000256" key="3">
    <source>
        <dbReference type="ARBA" id="ARBA00022729"/>
    </source>
</evidence>
<sequence>MAGIRGKIPTNQSGELYSRKMAKYGQNLNVMIKNTSIIILLFLSLSCTQNAAKKETENEDFPLYTPTWTSLQRHQTPQWLKDAKFGIYTHFSLESMQFKEGNGNKYKHELIDEFTFENFDAKKWAELFERSGAKFAGPVAWHGSGMVHWDSDITKLDVVDIGPKQDVTGLLKKEITKRNMKFLMSFHPGYWYNALLDNENPGREMPEFQELYGPAHDQAITRFTPWKDHVEKQSKYSASYRNLWLKKMKEAVNKYSPDISWTDVSFGGTVWSHNVGKFKNGKAISDSLYFNGFDERRQRLYLSHFFNNALKHNKEVAFVYKEHDISPGIGMRNFENGLIDKLAYDTWMTDIDICHPVSWWYKPNMDIKKADLLIDMLVDVTSKNRILLLNVPPKPDGTFAQFIKDELYQVGDWLKLNGEAIYGTMPWSIYGEGPSILPQTGHYSEKKDNASYNELDFRFTQKDNLLYAICLGIPKGEVVIHSLGSNARLYPGDILSIELLGSDAAIQYEHNPYDLTLQMPDDYHGNFACVFKIHRKP</sequence>
<keyword evidence="5" id="KW-0326">Glycosidase</keyword>
<organism evidence="7 8">
    <name type="scientific">Echinicola strongylocentroti</name>
    <dbReference type="NCBI Taxonomy" id="1795355"/>
    <lineage>
        <taxon>Bacteria</taxon>
        <taxon>Pseudomonadati</taxon>
        <taxon>Bacteroidota</taxon>
        <taxon>Cytophagia</taxon>
        <taxon>Cytophagales</taxon>
        <taxon>Cyclobacteriaceae</taxon>
        <taxon>Echinicola</taxon>
    </lineage>
</organism>
<name>A0A2Z4IET6_9BACT</name>
<dbReference type="GO" id="GO:0006004">
    <property type="term" value="P:fucose metabolic process"/>
    <property type="evidence" value="ECO:0007669"/>
    <property type="project" value="TreeGrafter"/>
</dbReference>
<dbReference type="InterPro" id="IPR000933">
    <property type="entry name" value="Glyco_hydro_29"/>
</dbReference>
<dbReference type="EMBL" id="CP030041">
    <property type="protein sequence ID" value="AWW29601.1"/>
    <property type="molecule type" value="Genomic_DNA"/>
</dbReference>
<evidence type="ECO:0000313" key="7">
    <source>
        <dbReference type="EMBL" id="AWW29601.1"/>
    </source>
</evidence>
<dbReference type="Gene3D" id="3.20.20.80">
    <property type="entry name" value="Glycosidases"/>
    <property type="match status" value="1"/>
</dbReference>
<dbReference type="GO" id="GO:0004560">
    <property type="term" value="F:alpha-L-fucosidase activity"/>
    <property type="evidence" value="ECO:0007669"/>
    <property type="project" value="InterPro"/>
</dbReference>
<comment type="similarity">
    <text evidence="1">Belongs to the glycosyl hydrolase 29 family.</text>
</comment>
<dbReference type="PANTHER" id="PTHR10030">
    <property type="entry name" value="ALPHA-L-FUCOSIDASE"/>
    <property type="match status" value="1"/>
</dbReference>
<keyword evidence="8" id="KW-1185">Reference proteome</keyword>
<accession>A0A2Z4IET6</accession>
<dbReference type="SUPFAM" id="SSF51445">
    <property type="entry name" value="(Trans)glycosidases"/>
    <property type="match status" value="1"/>
</dbReference>
<dbReference type="GO" id="GO:0005764">
    <property type="term" value="C:lysosome"/>
    <property type="evidence" value="ECO:0007669"/>
    <property type="project" value="TreeGrafter"/>
</dbReference>
<dbReference type="EC" id="3.2.1.51" evidence="2"/>
<dbReference type="SMART" id="SM00812">
    <property type="entry name" value="Alpha_L_fucos"/>
    <property type="match status" value="1"/>
</dbReference>
<evidence type="ECO:0000256" key="5">
    <source>
        <dbReference type="ARBA" id="ARBA00023295"/>
    </source>
</evidence>
<reference evidence="7 8" key="1">
    <citation type="submission" date="2018-06" db="EMBL/GenBank/DDBJ databases">
        <title>Echinicola strongylocentroti sp. nov., isolated from a sea urchin Strongylocentrotus intermedius.</title>
        <authorList>
            <person name="Bae S.S."/>
        </authorList>
    </citation>
    <scope>NUCLEOTIDE SEQUENCE [LARGE SCALE GENOMIC DNA]</scope>
    <source>
        <strain evidence="7 8">MEBiC08714</strain>
    </source>
</reference>
<dbReference type="PANTHER" id="PTHR10030:SF37">
    <property type="entry name" value="ALPHA-L-FUCOSIDASE-RELATED"/>
    <property type="match status" value="1"/>
</dbReference>
<protein>
    <recommendedName>
        <fullName evidence="2">alpha-L-fucosidase</fullName>
        <ecNumber evidence="2">3.2.1.51</ecNumber>
    </recommendedName>
</protein>
<feature type="domain" description="Glycoside hydrolase family 29 N-terminal" evidence="6">
    <location>
        <begin position="62"/>
        <end position="419"/>
    </location>
</feature>
<gene>
    <name evidence="7" type="ORF">DN752_05370</name>
</gene>
<dbReference type="InterPro" id="IPR057739">
    <property type="entry name" value="Glyco_hydro_29_N"/>
</dbReference>
<keyword evidence="3" id="KW-0732">Signal</keyword>